<accession>L8YD80</accession>
<gene>
    <name evidence="7" type="ORF">TREES_T100016339</name>
</gene>
<evidence type="ECO:0000313" key="7">
    <source>
        <dbReference type="EMBL" id="ELV14217.1"/>
    </source>
</evidence>
<dbReference type="MEROPS" id="S01.415"/>
<dbReference type="InterPro" id="IPR033116">
    <property type="entry name" value="TRYPSIN_SER"/>
</dbReference>
<sequence>MGADVGCGERPIFEGRTRYSRITGGMEAEVGEFPWQVSIQARNEHFCGGTILNKWWILTAAHCLYSEELSPRDLSIVMGTNDLTSSSMEIKDVTSIIFHKTFKRVNMDNDIALLLVGSPITFSDLILPICLPTQPIPSKWHECWIAGWGKTYAGDKDSMKTDLMKAPMVITDWKECSMLFPKLTKNMMCAGYKNESYDACQGDSGGPLICTPEPGKKWYQVGIISWGKSCGQRNIPGIYTLVENYDHWIKDVTHLEGRPFDAKEMQTPSGQKPRHSWASEFPGPGNPRHWFLLCLLSYVLFRVIFY</sequence>
<dbReference type="eggNOG" id="KOG3627">
    <property type="taxonomic scope" value="Eukaryota"/>
</dbReference>
<dbReference type="InterPro" id="IPR001254">
    <property type="entry name" value="Trypsin_dom"/>
</dbReference>
<dbReference type="PANTHER" id="PTHR24252:SF7">
    <property type="entry name" value="HYALIN"/>
    <property type="match status" value="1"/>
</dbReference>
<evidence type="ECO:0000256" key="3">
    <source>
        <dbReference type="ARBA" id="ARBA00022825"/>
    </source>
</evidence>
<dbReference type="EMBL" id="KB359234">
    <property type="protein sequence ID" value="ELV14217.1"/>
    <property type="molecule type" value="Genomic_DNA"/>
</dbReference>
<keyword evidence="1 5" id="KW-0645">Protease</keyword>
<dbReference type="InterPro" id="IPR009003">
    <property type="entry name" value="Peptidase_S1_PA"/>
</dbReference>
<keyword evidence="8" id="KW-1185">Reference proteome</keyword>
<reference evidence="8" key="1">
    <citation type="submission" date="2012-07" db="EMBL/GenBank/DDBJ databases">
        <title>Genome of the Chinese tree shrew, a rising model animal genetically related to primates.</title>
        <authorList>
            <person name="Zhang G."/>
            <person name="Fan Y."/>
            <person name="Yao Y."/>
            <person name="Huang Z."/>
        </authorList>
    </citation>
    <scope>NUCLEOTIDE SEQUENCE [LARGE SCALE GENOMIC DNA]</scope>
</reference>
<evidence type="ECO:0000256" key="1">
    <source>
        <dbReference type="ARBA" id="ARBA00022670"/>
    </source>
</evidence>
<dbReference type="CDD" id="cd00190">
    <property type="entry name" value="Tryp_SPc"/>
    <property type="match status" value="1"/>
</dbReference>
<dbReference type="Pfam" id="PF00089">
    <property type="entry name" value="Trypsin"/>
    <property type="match status" value="1"/>
</dbReference>
<dbReference type="InterPro" id="IPR018114">
    <property type="entry name" value="TRYPSIN_HIS"/>
</dbReference>
<dbReference type="GO" id="GO:0004252">
    <property type="term" value="F:serine-type endopeptidase activity"/>
    <property type="evidence" value="ECO:0007669"/>
    <property type="project" value="InterPro"/>
</dbReference>
<dbReference type="SMART" id="SM00020">
    <property type="entry name" value="Tryp_SPc"/>
    <property type="match status" value="1"/>
</dbReference>
<dbReference type="InterPro" id="IPR001314">
    <property type="entry name" value="Peptidase_S1A"/>
</dbReference>
<dbReference type="PANTHER" id="PTHR24252">
    <property type="entry name" value="ACROSIN-RELATED"/>
    <property type="match status" value="1"/>
</dbReference>
<dbReference type="PROSITE" id="PS00135">
    <property type="entry name" value="TRYPSIN_SER"/>
    <property type="match status" value="1"/>
</dbReference>
<dbReference type="PRINTS" id="PR00722">
    <property type="entry name" value="CHYMOTRYPSIN"/>
</dbReference>
<evidence type="ECO:0000256" key="4">
    <source>
        <dbReference type="ARBA" id="ARBA00023157"/>
    </source>
</evidence>
<dbReference type="PROSITE" id="PS00134">
    <property type="entry name" value="TRYPSIN_HIS"/>
    <property type="match status" value="1"/>
</dbReference>
<dbReference type="InterPro" id="IPR043504">
    <property type="entry name" value="Peptidase_S1_PA_chymotrypsin"/>
</dbReference>
<dbReference type="AlphaFoldDB" id="L8YD80"/>
<protein>
    <submittedName>
        <fullName evidence="7">Serine protease 55</fullName>
    </submittedName>
</protein>
<organism evidence="7 8">
    <name type="scientific">Tupaia chinensis</name>
    <name type="common">Chinese tree shrew</name>
    <name type="synonym">Tupaia belangeri chinensis</name>
    <dbReference type="NCBI Taxonomy" id="246437"/>
    <lineage>
        <taxon>Eukaryota</taxon>
        <taxon>Metazoa</taxon>
        <taxon>Chordata</taxon>
        <taxon>Craniata</taxon>
        <taxon>Vertebrata</taxon>
        <taxon>Euteleostomi</taxon>
        <taxon>Mammalia</taxon>
        <taxon>Eutheria</taxon>
        <taxon>Euarchontoglires</taxon>
        <taxon>Scandentia</taxon>
        <taxon>Tupaiidae</taxon>
        <taxon>Tupaia</taxon>
    </lineage>
</organism>
<evidence type="ECO:0000256" key="2">
    <source>
        <dbReference type="ARBA" id="ARBA00022801"/>
    </source>
</evidence>
<dbReference type="PROSITE" id="PS50240">
    <property type="entry name" value="TRYPSIN_DOM"/>
    <property type="match status" value="1"/>
</dbReference>
<name>L8YD80_TUPCH</name>
<keyword evidence="3 5" id="KW-0720">Serine protease</keyword>
<dbReference type="Proteomes" id="UP000011518">
    <property type="component" value="Unassembled WGS sequence"/>
</dbReference>
<keyword evidence="2 5" id="KW-0378">Hydrolase</keyword>
<dbReference type="InParanoid" id="L8YD80"/>
<dbReference type="FunCoup" id="L8YD80">
    <property type="interactions" value="69"/>
</dbReference>
<evidence type="ECO:0000259" key="6">
    <source>
        <dbReference type="PROSITE" id="PS50240"/>
    </source>
</evidence>
<reference evidence="8" key="2">
    <citation type="journal article" date="2013" name="Nat. Commun.">
        <title>Genome of the Chinese tree shrew.</title>
        <authorList>
            <person name="Fan Y."/>
            <person name="Huang Z.Y."/>
            <person name="Cao C.C."/>
            <person name="Chen C.S."/>
            <person name="Chen Y.X."/>
            <person name="Fan D.D."/>
            <person name="He J."/>
            <person name="Hou H.L."/>
            <person name="Hu L."/>
            <person name="Hu X.T."/>
            <person name="Jiang X.T."/>
            <person name="Lai R."/>
            <person name="Lang Y.S."/>
            <person name="Liang B."/>
            <person name="Liao S.G."/>
            <person name="Mu D."/>
            <person name="Ma Y.Y."/>
            <person name="Niu Y.Y."/>
            <person name="Sun X.Q."/>
            <person name="Xia J.Q."/>
            <person name="Xiao J."/>
            <person name="Xiong Z.Q."/>
            <person name="Xu L."/>
            <person name="Yang L."/>
            <person name="Zhang Y."/>
            <person name="Zhao W."/>
            <person name="Zhao X.D."/>
            <person name="Zheng Y.T."/>
            <person name="Zhou J.M."/>
            <person name="Zhu Y.B."/>
            <person name="Zhang G.J."/>
            <person name="Wang J."/>
            <person name="Yao Y.G."/>
        </authorList>
    </citation>
    <scope>NUCLEOTIDE SEQUENCE [LARGE SCALE GENOMIC DNA]</scope>
</reference>
<dbReference type="STRING" id="246437.L8YD80"/>
<proteinExistence type="predicted"/>
<evidence type="ECO:0000313" key="8">
    <source>
        <dbReference type="Proteomes" id="UP000011518"/>
    </source>
</evidence>
<feature type="domain" description="Peptidase S1" evidence="6">
    <location>
        <begin position="22"/>
        <end position="254"/>
    </location>
</feature>
<dbReference type="SUPFAM" id="SSF50494">
    <property type="entry name" value="Trypsin-like serine proteases"/>
    <property type="match status" value="1"/>
</dbReference>
<dbReference type="Gene3D" id="2.40.10.10">
    <property type="entry name" value="Trypsin-like serine proteases"/>
    <property type="match status" value="1"/>
</dbReference>
<dbReference type="FunFam" id="2.40.10.10:FF:000006">
    <property type="entry name" value="Serine proteinase stubble"/>
    <property type="match status" value="1"/>
</dbReference>
<dbReference type="GO" id="GO:0006508">
    <property type="term" value="P:proteolysis"/>
    <property type="evidence" value="ECO:0007669"/>
    <property type="project" value="UniProtKB-KW"/>
</dbReference>
<evidence type="ECO:0000256" key="5">
    <source>
        <dbReference type="RuleBase" id="RU363034"/>
    </source>
</evidence>
<keyword evidence="4" id="KW-1015">Disulfide bond</keyword>